<dbReference type="InterPro" id="IPR024264">
    <property type="entry name" value="DUF3786"/>
</dbReference>
<feature type="domain" description="DUF3786" evidence="1">
    <location>
        <begin position="24"/>
        <end position="197"/>
    </location>
</feature>
<organism evidence="2 3">
    <name type="scientific">Thermanaeromonas toyohensis ToBE</name>
    <dbReference type="NCBI Taxonomy" id="698762"/>
    <lineage>
        <taxon>Bacteria</taxon>
        <taxon>Bacillati</taxon>
        <taxon>Bacillota</taxon>
        <taxon>Clostridia</taxon>
        <taxon>Neomoorellales</taxon>
        <taxon>Neomoorellaceae</taxon>
        <taxon>Thermanaeromonas</taxon>
    </lineage>
</organism>
<evidence type="ECO:0000313" key="3">
    <source>
        <dbReference type="Proteomes" id="UP000192569"/>
    </source>
</evidence>
<dbReference type="AlphaFoldDB" id="A0A1W1VX50"/>
<dbReference type="Pfam" id="PF12654">
    <property type="entry name" value="DUF3786"/>
    <property type="match status" value="1"/>
</dbReference>
<dbReference type="RefSeq" id="WP_084665598.1">
    <property type="nucleotide sequence ID" value="NZ_LT838272.1"/>
</dbReference>
<evidence type="ECO:0000259" key="1">
    <source>
        <dbReference type="Pfam" id="PF12654"/>
    </source>
</evidence>
<dbReference type="EMBL" id="LT838272">
    <property type="protein sequence ID" value="SMB97908.1"/>
    <property type="molecule type" value="Genomic_DNA"/>
</dbReference>
<sequence length="206" mass="22954">MKGLPYNLNVPLKLARDKLKAASPANIAQKKRVGWDKESSQFFCPFLSQVYRISYPSGEIHGEKEEEIDPHLKILFLHYLTSPGSSLHGQWITFKELPGGMLYSTPFYYRAILPLIRTFTPHLDSLILAGSSLGGERTKIGHASIILYPFPLVPVCLSLWAGDEEVPSGGTILFDASVPEHLSTEDCAVLAEYLVRRLKLALSLKE</sequence>
<accession>A0A1W1VX50</accession>
<dbReference type="STRING" id="698762.SAMN00808754_2021"/>
<keyword evidence="3" id="KW-1185">Reference proteome</keyword>
<name>A0A1W1VX50_9FIRM</name>
<dbReference type="OrthoDB" id="159408at2"/>
<evidence type="ECO:0000313" key="2">
    <source>
        <dbReference type="EMBL" id="SMB97908.1"/>
    </source>
</evidence>
<dbReference type="Proteomes" id="UP000192569">
    <property type="component" value="Chromosome I"/>
</dbReference>
<gene>
    <name evidence="2" type="ORF">SAMN00808754_2021</name>
</gene>
<reference evidence="2 3" key="1">
    <citation type="submission" date="2017-04" db="EMBL/GenBank/DDBJ databases">
        <authorList>
            <person name="Afonso C.L."/>
            <person name="Miller P.J."/>
            <person name="Scott M.A."/>
            <person name="Spackman E."/>
            <person name="Goraichik I."/>
            <person name="Dimitrov K.M."/>
            <person name="Suarez D.L."/>
            <person name="Swayne D.E."/>
        </authorList>
    </citation>
    <scope>NUCLEOTIDE SEQUENCE [LARGE SCALE GENOMIC DNA]</scope>
    <source>
        <strain evidence="2 3">ToBE</strain>
    </source>
</reference>
<proteinExistence type="predicted"/>
<protein>
    <recommendedName>
        <fullName evidence="1">DUF3786 domain-containing protein</fullName>
    </recommendedName>
</protein>